<evidence type="ECO:0000313" key="3">
    <source>
        <dbReference type="Proteomes" id="UP000626109"/>
    </source>
</evidence>
<dbReference type="SUPFAM" id="SSF81606">
    <property type="entry name" value="PP2C-like"/>
    <property type="match status" value="1"/>
</dbReference>
<name>A0A813LZ45_POLGL</name>
<dbReference type="EMBL" id="CAJNNW010037042">
    <property type="protein sequence ID" value="CAE8738992.1"/>
    <property type="molecule type" value="Genomic_DNA"/>
</dbReference>
<reference evidence="2" key="1">
    <citation type="submission" date="2021-02" db="EMBL/GenBank/DDBJ databases">
        <authorList>
            <person name="Dougan E. K."/>
            <person name="Rhodes N."/>
            <person name="Thang M."/>
            <person name="Chan C."/>
        </authorList>
    </citation>
    <scope>NUCLEOTIDE SEQUENCE</scope>
</reference>
<dbReference type="Gene3D" id="3.60.40.10">
    <property type="entry name" value="PPM-type phosphatase domain"/>
    <property type="match status" value="1"/>
</dbReference>
<dbReference type="PROSITE" id="PS51746">
    <property type="entry name" value="PPM_2"/>
    <property type="match status" value="1"/>
</dbReference>
<dbReference type="Proteomes" id="UP000626109">
    <property type="component" value="Unassembled WGS sequence"/>
</dbReference>
<dbReference type="Pfam" id="PF00481">
    <property type="entry name" value="PP2C"/>
    <property type="match status" value="1"/>
</dbReference>
<gene>
    <name evidence="2" type="ORF">PGLA2088_LOCUS49429</name>
</gene>
<dbReference type="InterPro" id="IPR001932">
    <property type="entry name" value="PPM-type_phosphatase-like_dom"/>
</dbReference>
<proteinExistence type="predicted"/>
<dbReference type="AlphaFoldDB" id="A0A813LZ45"/>
<accession>A0A813LZ45</accession>
<dbReference type="InterPro" id="IPR036457">
    <property type="entry name" value="PPM-type-like_dom_sf"/>
</dbReference>
<evidence type="ECO:0000259" key="1">
    <source>
        <dbReference type="PROSITE" id="PS51746"/>
    </source>
</evidence>
<comment type="caution">
    <text evidence="2">The sequence shown here is derived from an EMBL/GenBank/DDBJ whole genome shotgun (WGS) entry which is preliminary data.</text>
</comment>
<feature type="domain" description="PPM-type phosphatase" evidence="1">
    <location>
        <begin position="1"/>
        <end position="90"/>
    </location>
</feature>
<evidence type="ECO:0000313" key="2">
    <source>
        <dbReference type="EMBL" id="CAE8738992.1"/>
    </source>
</evidence>
<organism evidence="2 3">
    <name type="scientific">Polarella glacialis</name>
    <name type="common">Dinoflagellate</name>
    <dbReference type="NCBI Taxonomy" id="89957"/>
    <lineage>
        <taxon>Eukaryota</taxon>
        <taxon>Sar</taxon>
        <taxon>Alveolata</taxon>
        <taxon>Dinophyceae</taxon>
        <taxon>Suessiales</taxon>
        <taxon>Suessiaceae</taxon>
        <taxon>Polarella</taxon>
    </lineage>
</organism>
<feature type="non-terminal residue" evidence="2">
    <location>
        <position position="101"/>
    </location>
</feature>
<protein>
    <recommendedName>
        <fullName evidence="1">PPM-type phosphatase domain-containing protein</fullName>
    </recommendedName>
</protein>
<sequence>APLQEVCSSASSSSLRSHAIDPTRDRFLLLCTDGVWEFMNSQQVVEAVQKKAMEDPMAAAEELAASAWDRWVHELRGEVVDDITVLVINLTKPSIPQVGGV</sequence>